<comment type="caution">
    <text evidence="2">The sequence shown here is derived from an EMBL/GenBank/DDBJ whole genome shotgun (WGS) entry which is preliminary data.</text>
</comment>
<keyword evidence="1" id="KW-0812">Transmembrane</keyword>
<dbReference type="EMBL" id="CATOUU010000668">
    <property type="protein sequence ID" value="CAI9939840.1"/>
    <property type="molecule type" value="Genomic_DNA"/>
</dbReference>
<keyword evidence="4" id="KW-1185">Reference proteome</keyword>
<evidence type="ECO:0000313" key="2">
    <source>
        <dbReference type="EMBL" id="CAI9939840.1"/>
    </source>
</evidence>
<accession>A0AA86PHR3</accession>
<evidence type="ECO:0000256" key="1">
    <source>
        <dbReference type="SAM" id="Phobius"/>
    </source>
</evidence>
<protein>
    <recommendedName>
        <fullName evidence="5">Transmembrane protein</fullName>
    </recommendedName>
</protein>
<organism evidence="2">
    <name type="scientific">Hexamita inflata</name>
    <dbReference type="NCBI Taxonomy" id="28002"/>
    <lineage>
        <taxon>Eukaryota</taxon>
        <taxon>Metamonada</taxon>
        <taxon>Diplomonadida</taxon>
        <taxon>Hexamitidae</taxon>
        <taxon>Hexamitinae</taxon>
        <taxon>Hexamita</taxon>
    </lineage>
</organism>
<feature type="transmembrane region" description="Helical" evidence="1">
    <location>
        <begin position="119"/>
        <end position="144"/>
    </location>
</feature>
<dbReference type="AlphaFoldDB" id="A0AA86PHR3"/>
<evidence type="ECO:0008006" key="5">
    <source>
        <dbReference type="Google" id="ProtNLM"/>
    </source>
</evidence>
<name>A0AA86PHR3_9EUKA</name>
<dbReference type="Proteomes" id="UP001642409">
    <property type="component" value="Unassembled WGS sequence"/>
</dbReference>
<reference evidence="2" key="1">
    <citation type="submission" date="2023-06" db="EMBL/GenBank/DDBJ databases">
        <authorList>
            <person name="Kurt Z."/>
        </authorList>
    </citation>
    <scope>NUCLEOTIDE SEQUENCE</scope>
</reference>
<reference evidence="3 4" key="2">
    <citation type="submission" date="2024-07" db="EMBL/GenBank/DDBJ databases">
        <authorList>
            <person name="Akdeniz Z."/>
        </authorList>
    </citation>
    <scope>NUCLEOTIDE SEQUENCE [LARGE SCALE GENOMIC DNA]</scope>
</reference>
<sequence length="222" mass="25749">MIETLSVQDKNQNTTNLLINYEKLRVNDQLIPAISQNNTGDYFQEIIFNNDDLRKPLINSNSKLQKKVQRINVISPRLSYWINVQRCLMCIIVIVSHITPMSYEEKSIFTALIQHPFVANGRACVQVFFTFAAIFSMHSMLGLYEKHQNSTKDFTKAFLFQYIKRYFSTISGSGSQGRKWSELNLYIIALISLIQFLCVLIFLSLLVNNRIFEQNLIISTIF</sequence>
<dbReference type="EMBL" id="CAXDID020000338">
    <property type="protein sequence ID" value="CAL6079056.1"/>
    <property type="molecule type" value="Genomic_DNA"/>
</dbReference>
<proteinExistence type="predicted"/>
<evidence type="ECO:0000313" key="3">
    <source>
        <dbReference type="EMBL" id="CAL6079056.1"/>
    </source>
</evidence>
<evidence type="ECO:0000313" key="4">
    <source>
        <dbReference type="Proteomes" id="UP001642409"/>
    </source>
</evidence>
<feature type="transmembrane region" description="Helical" evidence="1">
    <location>
        <begin position="185"/>
        <end position="207"/>
    </location>
</feature>
<keyword evidence="1" id="KW-0472">Membrane</keyword>
<keyword evidence="1" id="KW-1133">Transmembrane helix</keyword>
<gene>
    <name evidence="2" type="ORF">HINF_LOCUS27485</name>
    <name evidence="3" type="ORF">HINF_LOCUS59200</name>
</gene>